<dbReference type="SMART" id="SM00382">
    <property type="entry name" value="AAA"/>
    <property type="match status" value="2"/>
</dbReference>
<accession>A0A5B8RB59</accession>
<dbReference type="GO" id="GO:0005886">
    <property type="term" value="C:plasma membrane"/>
    <property type="evidence" value="ECO:0007669"/>
    <property type="project" value="UniProtKB-SubCell"/>
</dbReference>
<dbReference type="InterPro" id="IPR017871">
    <property type="entry name" value="ABC_transporter-like_CS"/>
</dbReference>
<evidence type="ECO:0000259" key="8">
    <source>
        <dbReference type="PROSITE" id="PS50893"/>
    </source>
</evidence>
<feature type="domain" description="ABC transporter" evidence="8">
    <location>
        <begin position="6"/>
        <end position="256"/>
    </location>
</feature>
<dbReference type="PANTHER" id="PTHR43297">
    <property type="entry name" value="OLIGOPEPTIDE TRANSPORT ATP-BINDING PROTEIN APPD"/>
    <property type="match status" value="1"/>
</dbReference>
<gene>
    <name evidence="9" type="ORF">KBTEX_02255</name>
</gene>
<reference evidence="9" key="1">
    <citation type="submission" date="2019-06" db="EMBL/GenBank/DDBJ databases">
        <authorList>
            <person name="Murdoch R.W."/>
            <person name="Fathepure B."/>
        </authorList>
    </citation>
    <scope>NUCLEOTIDE SEQUENCE</scope>
</reference>
<dbReference type="InterPro" id="IPR050388">
    <property type="entry name" value="ABC_Ni/Peptide_Import"/>
</dbReference>
<dbReference type="InterPro" id="IPR003593">
    <property type="entry name" value="AAA+_ATPase"/>
</dbReference>
<dbReference type="SUPFAM" id="SSF52540">
    <property type="entry name" value="P-loop containing nucleoside triphosphate hydrolases"/>
    <property type="match status" value="2"/>
</dbReference>
<dbReference type="CDD" id="cd03257">
    <property type="entry name" value="ABC_NikE_OppD_transporters"/>
    <property type="match status" value="2"/>
</dbReference>
<dbReference type="PANTHER" id="PTHR43297:SF2">
    <property type="entry name" value="DIPEPTIDE TRANSPORT ATP-BINDING PROTEIN DPPD"/>
    <property type="match status" value="1"/>
</dbReference>
<evidence type="ECO:0000256" key="1">
    <source>
        <dbReference type="ARBA" id="ARBA00004202"/>
    </source>
</evidence>
<keyword evidence="6" id="KW-0472">Membrane</keyword>
<evidence type="ECO:0000256" key="5">
    <source>
        <dbReference type="ARBA" id="ARBA00022840"/>
    </source>
</evidence>
<protein>
    <submittedName>
        <fullName evidence="9">Putative ABC transporter ATP-binding protein</fullName>
    </submittedName>
</protein>
<dbReference type="PROSITE" id="PS50893">
    <property type="entry name" value="ABC_TRANSPORTER_2"/>
    <property type="match status" value="2"/>
</dbReference>
<feature type="domain" description="ABC transporter" evidence="8">
    <location>
        <begin position="347"/>
        <end position="577"/>
    </location>
</feature>
<feature type="region of interest" description="Disordered" evidence="7">
    <location>
        <begin position="583"/>
        <end position="604"/>
    </location>
</feature>
<proteinExistence type="predicted"/>
<dbReference type="Gene3D" id="3.40.50.300">
    <property type="entry name" value="P-loop containing nucleotide triphosphate hydrolases"/>
    <property type="match status" value="2"/>
</dbReference>
<keyword evidence="2" id="KW-0813">Transport</keyword>
<name>A0A5B8RB59_9ZZZZ</name>
<dbReference type="InterPro" id="IPR013563">
    <property type="entry name" value="Oligopep_ABC_C"/>
</dbReference>
<keyword evidence="3" id="KW-1003">Cell membrane</keyword>
<dbReference type="NCBIfam" id="TIGR01727">
    <property type="entry name" value="oligo_HPY"/>
    <property type="match status" value="2"/>
</dbReference>
<dbReference type="GO" id="GO:0005524">
    <property type="term" value="F:ATP binding"/>
    <property type="evidence" value="ECO:0007669"/>
    <property type="project" value="UniProtKB-KW"/>
</dbReference>
<keyword evidence="5 9" id="KW-0067">ATP-binding</keyword>
<evidence type="ECO:0000256" key="2">
    <source>
        <dbReference type="ARBA" id="ARBA00022448"/>
    </source>
</evidence>
<sequence>MSAPVLAFDGLSIAYRRRGRWHEAVSDVDLAIAPGEAYGLVGESGCGKSTLAMAAMGYLPDNARVSAGGIRIAGEDLAALDAEGLRRLRGGTVAAVYQSPGTALNPALTVGEQIAEVYRLHRGFGHRAAWDAAATMLERVQIPDGHRVRNNYPYQLSGGMQQRVVIAMGLAGDPDLLVLDEPTTALDTTVQAEILALFEGLRAELDVALLFISHNLGVVQAVCDRVGVMYAGELVEEGPAETLFHDPRHPYTAGLIACIPDFDAAGRPLRPIPGAPPEPGERPAGCVFAPRCPVARDDCRGTRPPLAATGPGRASRCLYPDDTPAVDRGAGAATGTHAGGGTGDAVLRAEGLHLTLGGVPILRDVDVTLRRGETLALVGESGSGKTSLARVLTGLARPRAGTVSRSGRGGAAVQPLQMVFQSPDGTLNPSHRIGFILARAIRRLAGLGRRAARERVPGLMRAAALDPALARRRGGQLSGGQRQRVAIARAFAGTPDAVVLDEPTSALDVSVQAAILELLRGLRDRQGVAYLFITHDLAVVRHLADRVAVMYLGVIVEEGPADAVLGGPCHPYTEALIAAVPRGRRRPSRPRLTGTNPGPAARPAGCPFHTRCPHVMDICRTEIPPRREPHAGHGVHCHLETPALPRPAG</sequence>
<evidence type="ECO:0000313" key="9">
    <source>
        <dbReference type="EMBL" id="QEA05926.1"/>
    </source>
</evidence>
<dbReference type="GO" id="GO:0015833">
    <property type="term" value="P:peptide transport"/>
    <property type="evidence" value="ECO:0007669"/>
    <property type="project" value="InterPro"/>
</dbReference>
<dbReference type="Pfam" id="PF08352">
    <property type="entry name" value="oligo_HPY"/>
    <property type="match status" value="2"/>
</dbReference>
<dbReference type="InterPro" id="IPR003439">
    <property type="entry name" value="ABC_transporter-like_ATP-bd"/>
</dbReference>
<dbReference type="AlphaFoldDB" id="A0A5B8RB59"/>
<evidence type="ECO:0000256" key="6">
    <source>
        <dbReference type="ARBA" id="ARBA00023136"/>
    </source>
</evidence>
<dbReference type="FunFam" id="3.40.50.300:FF:000016">
    <property type="entry name" value="Oligopeptide ABC transporter ATP-binding component"/>
    <property type="match status" value="1"/>
</dbReference>
<evidence type="ECO:0000256" key="3">
    <source>
        <dbReference type="ARBA" id="ARBA00022475"/>
    </source>
</evidence>
<dbReference type="PROSITE" id="PS00211">
    <property type="entry name" value="ABC_TRANSPORTER_1"/>
    <property type="match status" value="2"/>
</dbReference>
<keyword evidence="4" id="KW-0547">Nucleotide-binding</keyword>
<evidence type="ECO:0000256" key="7">
    <source>
        <dbReference type="SAM" id="MobiDB-lite"/>
    </source>
</evidence>
<dbReference type="GO" id="GO:0016887">
    <property type="term" value="F:ATP hydrolysis activity"/>
    <property type="evidence" value="ECO:0007669"/>
    <property type="project" value="InterPro"/>
</dbReference>
<dbReference type="InterPro" id="IPR027417">
    <property type="entry name" value="P-loop_NTPase"/>
</dbReference>
<dbReference type="EMBL" id="MN079117">
    <property type="protein sequence ID" value="QEA05926.1"/>
    <property type="molecule type" value="Genomic_DNA"/>
</dbReference>
<dbReference type="Pfam" id="PF00005">
    <property type="entry name" value="ABC_tran"/>
    <property type="match status" value="2"/>
</dbReference>
<comment type="subcellular location">
    <subcellularLocation>
        <location evidence="1">Cell membrane</location>
        <topology evidence="1">Peripheral membrane protein</topology>
    </subcellularLocation>
</comment>
<dbReference type="NCBIfam" id="NF008453">
    <property type="entry name" value="PRK11308.1"/>
    <property type="match status" value="2"/>
</dbReference>
<feature type="region of interest" description="Disordered" evidence="7">
    <location>
        <begin position="630"/>
        <end position="649"/>
    </location>
</feature>
<organism evidence="9">
    <name type="scientific">uncultured organism</name>
    <dbReference type="NCBI Taxonomy" id="155900"/>
    <lineage>
        <taxon>unclassified sequences</taxon>
        <taxon>environmental samples</taxon>
    </lineage>
</organism>
<evidence type="ECO:0000256" key="4">
    <source>
        <dbReference type="ARBA" id="ARBA00022741"/>
    </source>
</evidence>